<dbReference type="PANTHER" id="PTHR46796">
    <property type="entry name" value="HTH-TYPE TRANSCRIPTIONAL ACTIVATOR RHAS-RELATED"/>
    <property type="match status" value="1"/>
</dbReference>
<dbReference type="InterPro" id="IPR018060">
    <property type="entry name" value="HTH_AraC"/>
</dbReference>
<evidence type="ECO:0000313" key="5">
    <source>
        <dbReference type="Proteomes" id="UP000192566"/>
    </source>
</evidence>
<keyword evidence="1" id="KW-0805">Transcription regulation</keyword>
<dbReference type="GO" id="GO:0043565">
    <property type="term" value="F:sequence-specific DNA binding"/>
    <property type="evidence" value="ECO:0007669"/>
    <property type="project" value="InterPro"/>
</dbReference>
<keyword evidence="5" id="KW-1185">Reference proteome</keyword>
<evidence type="ECO:0000256" key="2">
    <source>
        <dbReference type="ARBA" id="ARBA00023125"/>
    </source>
</evidence>
<evidence type="ECO:0000256" key="1">
    <source>
        <dbReference type="ARBA" id="ARBA00023015"/>
    </source>
</evidence>
<dbReference type="Pfam" id="PF12833">
    <property type="entry name" value="HTH_18"/>
    <property type="match status" value="1"/>
</dbReference>
<accession>A0A1X0D946</accession>
<keyword evidence="3" id="KW-0804">Transcription</keyword>
<dbReference type="Proteomes" id="UP000192566">
    <property type="component" value="Unassembled WGS sequence"/>
</dbReference>
<evidence type="ECO:0000313" key="4">
    <source>
        <dbReference type="EMBL" id="ORA68935.1"/>
    </source>
</evidence>
<dbReference type="InterPro" id="IPR046532">
    <property type="entry name" value="DUF6597"/>
</dbReference>
<dbReference type="PANTHER" id="PTHR46796:SF15">
    <property type="entry name" value="BLL1074 PROTEIN"/>
    <property type="match status" value="1"/>
</dbReference>
<organism evidence="4 5">
    <name type="scientific">Mycobacterium heidelbergense</name>
    <dbReference type="NCBI Taxonomy" id="53376"/>
    <lineage>
        <taxon>Bacteria</taxon>
        <taxon>Bacillati</taxon>
        <taxon>Actinomycetota</taxon>
        <taxon>Actinomycetes</taxon>
        <taxon>Mycobacteriales</taxon>
        <taxon>Mycobacteriaceae</taxon>
        <taxon>Mycobacterium</taxon>
        <taxon>Mycobacterium simiae complex</taxon>
    </lineage>
</organism>
<dbReference type="SMART" id="SM00342">
    <property type="entry name" value="HTH_ARAC"/>
    <property type="match status" value="1"/>
</dbReference>
<dbReference type="OrthoDB" id="2559672at2"/>
<dbReference type="Gene3D" id="1.10.10.60">
    <property type="entry name" value="Homeodomain-like"/>
    <property type="match status" value="1"/>
</dbReference>
<name>A0A1X0D946_MYCHE</name>
<dbReference type="Pfam" id="PF20240">
    <property type="entry name" value="DUF6597"/>
    <property type="match status" value="1"/>
</dbReference>
<evidence type="ECO:0000256" key="3">
    <source>
        <dbReference type="ARBA" id="ARBA00023163"/>
    </source>
</evidence>
<dbReference type="InterPro" id="IPR050204">
    <property type="entry name" value="AraC_XylS_family_regulators"/>
</dbReference>
<dbReference type="InterPro" id="IPR009057">
    <property type="entry name" value="Homeodomain-like_sf"/>
</dbReference>
<dbReference type="RefSeq" id="WP_083077255.1">
    <property type="nucleotide sequence ID" value="NZ_AP022615.1"/>
</dbReference>
<keyword evidence="2" id="KW-0238">DNA-binding</keyword>
<sequence length="284" mass="31075">MRSGPLLYRPRRPLADHVEFFGHWLSRGANYRSRALPRGAVTVVFDVGHRQQLDFYTADGTTRVSVPPAFVIGSQAASYVSDIPADEPVMAIHFRPGGAFPLLGMPLGDLAGAHIGVDKVWGRGGQELHERLIAAPSAAARFRLLEEFLLSRVRTSVHRHPGVAAALAAVEANPSIRMAEVRQLAGLSTKRLIGLFRAEVGLSPKEYARVRRLQAALRQLGAGIAAGAHIAADSGYFDQSHFVREFRSFTGMTPTQYRRQRILLPGHVPIARHKYPRPPAAMSA</sequence>
<dbReference type="GO" id="GO:0003700">
    <property type="term" value="F:DNA-binding transcription factor activity"/>
    <property type="evidence" value="ECO:0007669"/>
    <property type="project" value="InterPro"/>
</dbReference>
<proteinExistence type="predicted"/>
<dbReference type="SUPFAM" id="SSF46689">
    <property type="entry name" value="Homeodomain-like"/>
    <property type="match status" value="1"/>
</dbReference>
<dbReference type="STRING" id="53376.BST25_21805"/>
<dbReference type="PROSITE" id="PS01124">
    <property type="entry name" value="HTH_ARAC_FAMILY_2"/>
    <property type="match status" value="1"/>
</dbReference>
<protein>
    <submittedName>
        <fullName evidence="4">AraC family transcriptional regulator</fullName>
    </submittedName>
</protein>
<dbReference type="AlphaFoldDB" id="A0A1X0D946"/>
<comment type="caution">
    <text evidence="4">The sequence shown here is derived from an EMBL/GenBank/DDBJ whole genome shotgun (WGS) entry which is preliminary data.</text>
</comment>
<reference evidence="4 5" key="1">
    <citation type="submission" date="2017-02" db="EMBL/GenBank/DDBJ databases">
        <title>The new phylogeny of genus Mycobacterium.</title>
        <authorList>
            <person name="Tortoli E."/>
            <person name="Trovato A."/>
            <person name="Cirillo D.M."/>
        </authorList>
    </citation>
    <scope>NUCLEOTIDE SEQUENCE [LARGE SCALE GENOMIC DNA]</scope>
    <source>
        <strain evidence="4 5">DSM 44471</strain>
    </source>
</reference>
<dbReference type="EMBL" id="MVHR01000052">
    <property type="protein sequence ID" value="ORA68935.1"/>
    <property type="molecule type" value="Genomic_DNA"/>
</dbReference>
<gene>
    <name evidence="4" type="ORF">BST25_21805</name>
</gene>